<name>A0ABS5Z4C4_9ACTN</name>
<evidence type="ECO:0000256" key="1">
    <source>
        <dbReference type="SAM" id="MobiDB-lite"/>
    </source>
</evidence>
<sequence>MSDRDSYLVRDIAEALLDRAGDELVRMGSGHVPAGVRRLACLLGVHNEAMSSGLGAALTDTSAQRWGEAIRACDELGLSDVAALLRRLDPQQPDVDLTVGLQGEYFRLTSAGTWHGDDAIRSALRRRVEQAPSEYGVQGTPPPPPSGRYDDLRPTGSGAFLRGLAARPPTERRPSRRGG</sequence>
<protein>
    <recommendedName>
        <fullName evidence="4">DUF222 domain-containing protein</fullName>
    </recommendedName>
</protein>
<feature type="region of interest" description="Disordered" evidence="1">
    <location>
        <begin position="129"/>
        <end position="179"/>
    </location>
</feature>
<reference evidence="2 3" key="1">
    <citation type="submission" date="2021-06" db="EMBL/GenBank/DDBJ databases">
        <title>Actinoplanes lichenicola sp. nov., and Actinoplanes ovalisporus sp. nov., isolated from lichen in Thailand.</title>
        <authorList>
            <person name="Saeng-In P."/>
            <person name="Kanchanasin P."/>
            <person name="Yuki M."/>
            <person name="Kudo T."/>
            <person name="Ohkuma M."/>
            <person name="Phongsopitanun W."/>
            <person name="Tanasupawat S."/>
        </authorList>
    </citation>
    <scope>NUCLEOTIDE SEQUENCE [LARGE SCALE GENOMIC DNA]</scope>
    <source>
        <strain evidence="2 3">NBRC 110975</strain>
    </source>
</reference>
<accession>A0ABS5Z4C4</accession>
<evidence type="ECO:0000313" key="2">
    <source>
        <dbReference type="EMBL" id="MBU2669270.1"/>
    </source>
</evidence>
<dbReference type="Proteomes" id="UP001519654">
    <property type="component" value="Unassembled WGS sequence"/>
</dbReference>
<proteinExistence type="predicted"/>
<keyword evidence="3" id="KW-1185">Reference proteome</keyword>
<evidence type="ECO:0000313" key="3">
    <source>
        <dbReference type="Proteomes" id="UP001519654"/>
    </source>
</evidence>
<dbReference type="EMBL" id="JAHKKG010000014">
    <property type="protein sequence ID" value="MBU2669270.1"/>
    <property type="molecule type" value="Genomic_DNA"/>
</dbReference>
<dbReference type="RefSeq" id="WP_215793674.1">
    <property type="nucleotide sequence ID" value="NZ_JAHKKG010000014.1"/>
</dbReference>
<gene>
    <name evidence="2" type="ORF">KOI35_37740</name>
</gene>
<comment type="caution">
    <text evidence="2">The sequence shown here is derived from an EMBL/GenBank/DDBJ whole genome shotgun (WGS) entry which is preliminary data.</text>
</comment>
<evidence type="ECO:0008006" key="4">
    <source>
        <dbReference type="Google" id="ProtNLM"/>
    </source>
</evidence>
<organism evidence="2 3">
    <name type="scientific">Paractinoplanes bogorensis</name>
    <dbReference type="NCBI Taxonomy" id="1610840"/>
    <lineage>
        <taxon>Bacteria</taxon>
        <taxon>Bacillati</taxon>
        <taxon>Actinomycetota</taxon>
        <taxon>Actinomycetes</taxon>
        <taxon>Micromonosporales</taxon>
        <taxon>Micromonosporaceae</taxon>
        <taxon>Paractinoplanes</taxon>
    </lineage>
</organism>